<reference evidence="1" key="1">
    <citation type="journal article" date="2014" name="Front. Microbiol.">
        <title>High frequency of phylogenetically diverse reductive dehalogenase-homologous genes in deep subseafloor sedimentary metagenomes.</title>
        <authorList>
            <person name="Kawai M."/>
            <person name="Futagami T."/>
            <person name="Toyoda A."/>
            <person name="Takaki Y."/>
            <person name="Nishi S."/>
            <person name="Hori S."/>
            <person name="Arai W."/>
            <person name="Tsubouchi T."/>
            <person name="Morono Y."/>
            <person name="Uchiyama I."/>
            <person name="Ito T."/>
            <person name="Fujiyama A."/>
            <person name="Inagaki F."/>
            <person name="Takami H."/>
        </authorList>
    </citation>
    <scope>NUCLEOTIDE SEQUENCE</scope>
    <source>
        <strain evidence="1">Expedition CK06-06</strain>
    </source>
</reference>
<evidence type="ECO:0000313" key="1">
    <source>
        <dbReference type="EMBL" id="GAG81494.1"/>
    </source>
</evidence>
<name>X1AHP6_9ZZZZ</name>
<proteinExistence type="predicted"/>
<dbReference type="AlphaFoldDB" id="X1AHP6"/>
<gene>
    <name evidence="1" type="ORF">S01H4_21646</name>
</gene>
<protein>
    <submittedName>
        <fullName evidence="1">Uncharacterized protein</fullName>
    </submittedName>
</protein>
<organism evidence="1">
    <name type="scientific">marine sediment metagenome</name>
    <dbReference type="NCBI Taxonomy" id="412755"/>
    <lineage>
        <taxon>unclassified sequences</taxon>
        <taxon>metagenomes</taxon>
        <taxon>ecological metagenomes</taxon>
    </lineage>
</organism>
<comment type="caution">
    <text evidence="1">The sequence shown here is derived from an EMBL/GenBank/DDBJ whole genome shotgun (WGS) entry which is preliminary data.</text>
</comment>
<sequence>MERVSVNEGLVSISRQKLSKEEQEKRKTELIQRIEEAIDSDGFFITITRFSGNEDFNHISENCYVDEALSVLSMVNARVLSKVTEAGKVLGWD</sequence>
<accession>X1AHP6</accession>
<dbReference type="EMBL" id="BART01009827">
    <property type="protein sequence ID" value="GAG81494.1"/>
    <property type="molecule type" value="Genomic_DNA"/>
</dbReference>